<comment type="cofactor">
    <cofactor evidence="2">
        <name>Mg(2+)</name>
        <dbReference type="ChEBI" id="CHEBI:18420"/>
    </cofactor>
</comment>
<evidence type="ECO:0000256" key="2">
    <source>
        <dbReference type="ARBA" id="ARBA00001946"/>
    </source>
</evidence>
<keyword evidence="3" id="KW-0479">Metal-binding</keyword>
<evidence type="ECO:0000256" key="1">
    <source>
        <dbReference type="ARBA" id="ARBA00001936"/>
    </source>
</evidence>
<keyword evidence="6" id="KW-0464">Manganese</keyword>
<protein>
    <submittedName>
        <fullName evidence="8">Unannotated protein</fullName>
    </submittedName>
</protein>
<evidence type="ECO:0000259" key="7">
    <source>
        <dbReference type="PROSITE" id="PS51462"/>
    </source>
</evidence>
<sequence>MSARIRDAATVVLIKDSASPGVDVWMLKRISELKFAPQAHVFPGGAVDKADDEHIPLTGGNLDELSQVMGVDPAKANRLISAAVRETFEESGVVLALNPETFEFTEEHRLQLLQGDVSMSALLALAHATIDAQTLIPWAWWLTPDYIDYRFDTWFFISPIAGKAEPIHVADGEAVEAGWWNVHEALAANARGEIMLLWPTLRVLLDLAQADSVEHALALRPKKLERQSG</sequence>
<dbReference type="CDD" id="cd18870">
    <property type="entry name" value="NUDIX_AcylCoAdiphos_Nudt19"/>
    <property type="match status" value="1"/>
</dbReference>
<organism evidence="8">
    <name type="scientific">freshwater metagenome</name>
    <dbReference type="NCBI Taxonomy" id="449393"/>
    <lineage>
        <taxon>unclassified sequences</taxon>
        <taxon>metagenomes</taxon>
        <taxon>ecological metagenomes</taxon>
    </lineage>
</organism>
<comment type="cofactor">
    <cofactor evidence="1">
        <name>Mn(2+)</name>
        <dbReference type="ChEBI" id="CHEBI:29035"/>
    </cofactor>
</comment>
<evidence type="ECO:0000256" key="5">
    <source>
        <dbReference type="ARBA" id="ARBA00022842"/>
    </source>
</evidence>
<evidence type="ECO:0000256" key="3">
    <source>
        <dbReference type="ARBA" id="ARBA00022723"/>
    </source>
</evidence>
<proteinExistence type="predicted"/>
<evidence type="ECO:0000256" key="4">
    <source>
        <dbReference type="ARBA" id="ARBA00022801"/>
    </source>
</evidence>
<evidence type="ECO:0000256" key="6">
    <source>
        <dbReference type="ARBA" id="ARBA00023211"/>
    </source>
</evidence>
<gene>
    <name evidence="8" type="ORF">UFOPK3401_00675</name>
</gene>
<dbReference type="Gene3D" id="3.90.79.10">
    <property type="entry name" value="Nucleoside Triphosphate Pyrophosphohydrolase"/>
    <property type="match status" value="1"/>
</dbReference>
<dbReference type="GO" id="GO:0016818">
    <property type="term" value="F:hydrolase activity, acting on acid anhydrides, in phosphorus-containing anhydrides"/>
    <property type="evidence" value="ECO:0007669"/>
    <property type="project" value="InterPro"/>
</dbReference>
<dbReference type="EMBL" id="CAFBLM010000023">
    <property type="protein sequence ID" value="CAB4868690.1"/>
    <property type="molecule type" value="Genomic_DNA"/>
</dbReference>
<dbReference type="PANTHER" id="PTHR12318">
    <property type="entry name" value="TESTOSTERONE-REGULATED PROTEIN RP2"/>
    <property type="match status" value="1"/>
</dbReference>
<keyword evidence="4" id="KW-0378">Hydrolase</keyword>
<dbReference type="AlphaFoldDB" id="A0A6J7DGF6"/>
<dbReference type="GO" id="GO:0046872">
    <property type="term" value="F:metal ion binding"/>
    <property type="evidence" value="ECO:0007669"/>
    <property type="project" value="UniProtKB-KW"/>
</dbReference>
<dbReference type="InterPro" id="IPR039121">
    <property type="entry name" value="NUDT19"/>
</dbReference>
<dbReference type="InterPro" id="IPR000086">
    <property type="entry name" value="NUDIX_hydrolase_dom"/>
</dbReference>
<name>A0A6J7DGF6_9ZZZZ</name>
<evidence type="ECO:0000313" key="8">
    <source>
        <dbReference type="EMBL" id="CAB4868690.1"/>
    </source>
</evidence>
<keyword evidence="5" id="KW-0460">Magnesium</keyword>
<reference evidence="8" key="1">
    <citation type="submission" date="2020-05" db="EMBL/GenBank/DDBJ databases">
        <authorList>
            <person name="Chiriac C."/>
            <person name="Salcher M."/>
            <person name="Ghai R."/>
            <person name="Kavagutti S V."/>
        </authorList>
    </citation>
    <scope>NUCLEOTIDE SEQUENCE</scope>
</reference>
<feature type="domain" description="Nudix hydrolase" evidence="7">
    <location>
        <begin position="4"/>
        <end position="203"/>
    </location>
</feature>
<dbReference type="PANTHER" id="PTHR12318:SF0">
    <property type="entry name" value="ACYL-COENZYME A DIPHOSPHATASE NUDT19"/>
    <property type="match status" value="1"/>
</dbReference>
<accession>A0A6J7DGF6</accession>
<dbReference type="PROSITE" id="PS51462">
    <property type="entry name" value="NUDIX"/>
    <property type="match status" value="1"/>
</dbReference>
<dbReference type="InterPro" id="IPR015797">
    <property type="entry name" value="NUDIX_hydrolase-like_dom_sf"/>
</dbReference>
<dbReference type="SUPFAM" id="SSF55811">
    <property type="entry name" value="Nudix"/>
    <property type="match status" value="1"/>
</dbReference>